<feature type="non-terminal residue" evidence="1">
    <location>
        <position position="1"/>
    </location>
</feature>
<comment type="caution">
    <text evidence="1">The sequence shown here is derived from an EMBL/GenBank/DDBJ whole genome shotgun (WGS) entry which is preliminary data.</text>
</comment>
<proteinExistence type="predicted"/>
<dbReference type="Proteomes" id="UP000824890">
    <property type="component" value="Unassembled WGS sequence"/>
</dbReference>
<dbReference type="EMBL" id="JAGKQM010000017">
    <property type="protein sequence ID" value="KAH0868435.1"/>
    <property type="molecule type" value="Genomic_DNA"/>
</dbReference>
<accession>A0ABQ7YJQ2</accession>
<sequence length="73" mass="8495">SLMPQPFEGFCIDYNKSLINRFLMGLTELLLEPSLTFKILTLFMNLKTCKSFVLVFLLLYNHIFSVSSLHFLC</sequence>
<keyword evidence="2" id="KW-1185">Reference proteome</keyword>
<protein>
    <submittedName>
        <fullName evidence="1">Uncharacterized protein</fullName>
    </submittedName>
</protein>
<reference evidence="1 2" key="1">
    <citation type="submission" date="2021-05" db="EMBL/GenBank/DDBJ databases">
        <title>Genome Assembly of Synthetic Allotetraploid Brassica napus Reveals Homoeologous Exchanges between Subgenomes.</title>
        <authorList>
            <person name="Davis J.T."/>
        </authorList>
    </citation>
    <scope>NUCLEOTIDE SEQUENCE [LARGE SCALE GENOMIC DNA]</scope>
    <source>
        <strain evidence="2">cv. Da-Ae</strain>
        <tissue evidence="1">Seedling</tissue>
    </source>
</reference>
<evidence type="ECO:0000313" key="2">
    <source>
        <dbReference type="Proteomes" id="UP000824890"/>
    </source>
</evidence>
<evidence type="ECO:0000313" key="1">
    <source>
        <dbReference type="EMBL" id="KAH0868435.1"/>
    </source>
</evidence>
<name>A0ABQ7YJQ2_BRANA</name>
<organism evidence="1 2">
    <name type="scientific">Brassica napus</name>
    <name type="common">Rape</name>
    <dbReference type="NCBI Taxonomy" id="3708"/>
    <lineage>
        <taxon>Eukaryota</taxon>
        <taxon>Viridiplantae</taxon>
        <taxon>Streptophyta</taxon>
        <taxon>Embryophyta</taxon>
        <taxon>Tracheophyta</taxon>
        <taxon>Spermatophyta</taxon>
        <taxon>Magnoliopsida</taxon>
        <taxon>eudicotyledons</taxon>
        <taxon>Gunneridae</taxon>
        <taxon>Pentapetalae</taxon>
        <taxon>rosids</taxon>
        <taxon>malvids</taxon>
        <taxon>Brassicales</taxon>
        <taxon>Brassicaceae</taxon>
        <taxon>Brassiceae</taxon>
        <taxon>Brassica</taxon>
    </lineage>
</organism>
<gene>
    <name evidence="1" type="ORF">HID58_075457</name>
</gene>